<evidence type="ECO:0000313" key="2">
    <source>
        <dbReference type="Proteomes" id="UP000067738"/>
    </source>
</evidence>
<sequence length="90" mass="10484">MNFICPTLGEDHEKDFLVMGKIDDFKIIVFSDMKNYNEGFEYLELADYKPCKVSIDLFKELSKNDDDFSGLVLDIHSKNKIISKEEILEL</sequence>
<protein>
    <submittedName>
        <fullName evidence="1">Uncharacterized protein</fullName>
    </submittedName>
</protein>
<accession>A0A0U3CXL4</accession>
<dbReference type="Proteomes" id="UP000067738">
    <property type="component" value="Chromosome"/>
</dbReference>
<dbReference type="RefSeq" id="WP_058739350.1">
    <property type="nucleotide sequence ID" value="NZ_CP011266.1"/>
</dbReference>
<keyword evidence="2" id="KW-1185">Reference proteome</keyword>
<evidence type="ECO:0000313" key="1">
    <source>
        <dbReference type="EMBL" id="ALT69092.1"/>
    </source>
</evidence>
<dbReference type="EMBL" id="CP011266">
    <property type="protein sequence ID" value="ALT69092.1"/>
    <property type="molecule type" value="Genomic_DNA"/>
</dbReference>
<dbReference type="OrthoDB" id="77045at2157"/>
<dbReference type="KEGG" id="mmil:sm9_1311"/>
<proteinExistence type="predicted"/>
<dbReference type="GeneID" id="26736261"/>
<name>A0A0U3CXL4_9EURY</name>
<reference evidence="1 2" key="1">
    <citation type="submission" date="2015-04" db="EMBL/GenBank/DDBJ databases">
        <title>The complete genome sequence of the rumen methanogen Methanobrevibacter millerae SM9.</title>
        <authorList>
            <person name="Leahy S.C."/>
            <person name="Kelly W.J."/>
            <person name="Pacheco D.M."/>
            <person name="Li D."/>
            <person name="Altermann E."/>
            <person name="Attwood G.T."/>
        </authorList>
    </citation>
    <scope>NUCLEOTIDE SEQUENCE [LARGE SCALE GENOMIC DNA]</scope>
    <source>
        <strain evidence="1 2">SM9</strain>
    </source>
</reference>
<dbReference type="PATRIC" id="fig|230361.4.peg.1355"/>
<organism evidence="1 2">
    <name type="scientific">Methanobrevibacter millerae</name>
    <dbReference type="NCBI Taxonomy" id="230361"/>
    <lineage>
        <taxon>Archaea</taxon>
        <taxon>Methanobacteriati</taxon>
        <taxon>Methanobacteriota</taxon>
        <taxon>Methanomada group</taxon>
        <taxon>Methanobacteria</taxon>
        <taxon>Methanobacteriales</taxon>
        <taxon>Methanobacteriaceae</taxon>
        <taxon>Methanobrevibacter</taxon>
    </lineage>
</organism>
<gene>
    <name evidence="1" type="ORF">sm9_1311</name>
</gene>
<dbReference type="AlphaFoldDB" id="A0A0U3CXL4"/>